<dbReference type="EMBL" id="FNNO01000009">
    <property type="protein sequence ID" value="SDX10890.1"/>
    <property type="molecule type" value="Genomic_DNA"/>
</dbReference>
<evidence type="ECO:0000256" key="5">
    <source>
        <dbReference type="SAM" id="SignalP"/>
    </source>
</evidence>
<dbReference type="InterPro" id="IPR004843">
    <property type="entry name" value="Calcineurin-like_PHP"/>
</dbReference>
<keyword evidence="1" id="KW-0479">Metal-binding</keyword>
<keyword evidence="2" id="KW-0378">Hydrolase</keyword>
<dbReference type="Proteomes" id="UP000198711">
    <property type="component" value="Unassembled WGS sequence"/>
</dbReference>
<comment type="similarity">
    <text evidence="4">Belongs to the cyclic nucleotide phosphodiesterase class-III family.</text>
</comment>
<evidence type="ECO:0000313" key="7">
    <source>
        <dbReference type="EMBL" id="SDX10890.1"/>
    </source>
</evidence>
<dbReference type="Pfam" id="PF00149">
    <property type="entry name" value="Metallophos"/>
    <property type="match status" value="1"/>
</dbReference>
<name>A0A8X8IGP7_9BACT</name>
<dbReference type="GO" id="GO:0016787">
    <property type="term" value="F:hydrolase activity"/>
    <property type="evidence" value="ECO:0007669"/>
    <property type="project" value="UniProtKB-KW"/>
</dbReference>
<reference evidence="7 8" key="1">
    <citation type="submission" date="2016-10" db="EMBL/GenBank/DDBJ databases">
        <authorList>
            <person name="Varghese N."/>
            <person name="Submissions S."/>
        </authorList>
    </citation>
    <scope>NUCLEOTIDE SEQUENCE [LARGE SCALE GENOMIC DNA]</scope>
    <source>
        <strain evidence="7 8">DSM 25353</strain>
    </source>
</reference>
<dbReference type="PANTHER" id="PTHR42988:SF2">
    <property type="entry name" value="CYCLIC NUCLEOTIDE PHOSPHODIESTERASE CBUA0032-RELATED"/>
    <property type="match status" value="1"/>
</dbReference>
<evidence type="ECO:0000313" key="8">
    <source>
        <dbReference type="Proteomes" id="UP000198711"/>
    </source>
</evidence>
<dbReference type="AlphaFoldDB" id="A0A8X8IGP7"/>
<sequence>MKSYLSVLVFILACCISAKAQIKPFRFAFISDTHIGSPNGSAEEDLRRTVADINNMNDIAFVVITGDITELGTDEELKHAKQILDQLKVPWYIIPGNHDTGWSESGGRTRPKVLFTLLPR</sequence>
<gene>
    <name evidence="7" type="ORF">SAMN05444410_10964</name>
</gene>
<dbReference type="PANTHER" id="PTHR42988">
    <property type="entry name" value="PHOSPHOHYDROLASE"/>
    <property type="match status" value="1"/>
</dbReference>
<evidence type="ECO:0000256" key="4">
    <source>
        <dbReference type="ARBA" id="ARBA00025742"/>
    </source>
</evidence>
<dbReference type="Gene3D" id="3.60.21.10">
    <property type="match status" value="1"/>
</dbReference>
<evidence type="ECO:0000256" key="1">
    <source>
        <dbReference type="ARBA" id="ARBA00022723"/>
    </source>
</evidence>
<comment type="caution">
    <text evidence="7">The sequence shown here is derived from an EMBL/GenBank/DDBJ whole genome shotgun (WGS) entry which is preliminary data.</text>
</comment>
<keyword evidence="8" id="KW-1185">Reference proteome</keyword>
<dbReference type="SUPFAM" id="SSF56300">
    <property type="entry name" value="Metallo-dependent phosphatases"/>
    <property type="match status" value="1"/>
</dbReference>
<organism evidence="7 8">
    <name type="scientific">Hydrobacter penzbergensis</name>
    <dbReference type="NCBI Taxonomy" id="1235997"/>
    <lineage>
        <taxon>Bacteria</taxon>
        <taxon>Pseudomonadati</taxon>
        <taxon>Bacteroidota</taxon>
        <taxon>Chitinophagia</taxon>
        <taxon>Chitinophagales</taxon>
        <taxon>Chitinophagaceae</taxon>
        <taxon>Hydrobacter</taxon>
    </lineage>
</organism>
<dbReference type="InterPro" id="IPR029052">
    <property type="entry name" value="Metallo-depent_PP-like"/>
</dbReference>
<keyword evidence="5" id="KW-0732">Signal</keyword>
<keyword evidence="3" id="KW-0408">Iron</keyword>
<evidence type="ECO:0000256" key="2">
    <source>
        <dbReference type="ARBA" id="ARBA00022801"/>
    </source>
</evidence>
<protein>
    <submittedName>
        <fullName evidence="7">Calcineurin-like phosphoesterase</fullName>
    </submittedName>
</protein>
<accession>A0A8X8IGP7</accession>
<feature type="domain" description="Calcineurin-like phosphoesterase" evidence="6">
    <location>
        <begin position="25"/>
        <end position="106"/>
    </location>
</feature>
<dbReference type="InterPro" id="IPR050884">
    <property type="entry name" value="CNP_phosphodiesterase-III"/>
</dbReference>
<dbReference type="RefSeq" id="WP_257574912.1">
    <property type="nucleotide sequence ID" value="NZ_FNNO01000009.1"/>
</dbReference>
<feature type="chain" id="PRO_5036480535" evidence="5">
    <location>
        <begin position="21"/>
        <end position="120"/>
    </location>
</feature>
<feature type="signal peptide" evidence="5">
    <location>
        <begin position="1"/>
        <end position="20"/>
    </location>
</feature>
<proteinExistence type="inferred from homology"/>
<evidence type="ECO:0000259" key="6">
    <source>
        <dbReference type="Pfam" id="PF00149"/>
    </source>
</evidence>
<evidence type="ECO:0000256" key="3">
    <source>
        <dbReference type="ARBA" id="ARBA00023004"/>
    </source>
</evidence>
<dbReference type="GO" id="GO:0046872">
    <property type="term" value="F:metal ion binding"/>
    <property type="evidence" value="ECO:0007669"/>
    <property type="project" value="UniProtKB-KW"/>
</dbReference>